<proteinExistence type="predicted"/>
<keyword evidence="2" id="KW-1133">Transmembrane helix</keyword>
<evidence type="ECO:0000256" key="1">
    <source>
        <dbReference type="SAM" id="MobiDB-lite"/>
    </source>
</evidence>
<dbReference type="AlphaFoldDB" id="A0A8H5CMU6"/>
<feature type="compositionally biased region" description="Polar residues" evidence="1">
    <location>
        <begin position="294"/>
        <end position="304"/>
    </location>
</feature>
<feature type="transmembrane region" description="Helical" evidence="2">
    <location>
        <begin position="349"/>
        <end position="370"/>
    </location>
</feature>
<evidence type="ECO:0000313" key="3">
    <source>
        <dbReference type="EMBL" id="KAF5344751.1"/>
    </source>
</evidence>
<accession>A0A8H5CMU6</accession>
<comment type="caution">
    <text evidence="3">The sequence shown here is derived from an EMBL/GenBank/DDBJ whole genome shotgun (WGS) entry which is preliminary data.</text>
</comment>
<dbReference type="EMBL" id="JAACJO010000057">
    <property type="protein sequence ID" value="KAF5344751.1"/>
    <property type="molecule type" value="Genomic_DNA"/>
</dbReference>
<feature type="compositionally biased region" description="Low complexity" evidence="1">
    <location>
        <begin position="324"/>
        <end position="338"/>
    </location>
</feature>
<gene>
    <name evidence="3" type="ORF">D9756_011075</name>
</gene>
<feature type="region of interest" description="Disordered" evidence="1">
    <location>
        <begin position="281"/>
        <end position="339"/>
    </location>
</feature>
<keyword evidence="4" id="KW-1185">Reference proteome</keyword>
<evidence type="ECO:0000313" key="4">
    <source>
        <dbReference type="Proteomes" id="UP000559027"/>
    </source>
</evidence>
<reference evidence="3 4" key="1">
    <citation type="journal article" date="2020" name="ISME J.">
        <title>Uncovering the hidden diversity of litter-decomposition mechanisms in mushroom-forming fungi.</title>
        <authorList>
            <person name="Floudas D."/>
            <person name="Bentzer J."/>
            <person name="Ahren D."/>
            <person name="Johansson T."/>
            <person name="Persson P."/>
            <person name="Tunlid A."/>
        </authorList>
    </citation>
    <scope>NUCLEOTIDE SEQUENCE [LARGE SCALE GENOMIC DNA]</scope>
    <source>
        <strain evidence="3 4">CBS 146.42</strain>
    </source>
</reference>
<sequence>MATKNRWVVVDDIDPKISYSGAWLPDNNGSGANPGNFGPPYLGTLHGISTNGSVSFPFNGTSIEVLGTNSVVNFDTNPDPNWECFIDGISIGRDNLFEWAESNWRFCGRHDFADGNHTLRIEVTVQSPNHTFWLDQIRYIPSPTLPLDNKTILIENTDPAVQFDTQWGSLAENANITTKQGSVARVTFIGTSISWYAYIPTEWPHNRSQGSWSMDGGEEITFSLEGLPADAKTTVYNQKFFTTPEFPVGTHNLVVTFHGSNQTTPLCLDYLYVKNGSFPTSSSPSSSGLDPGFKNTSTSTPGPQSSDIDDGGTSGGVPESTAQLLLPSPSPSSTLDSGGLSGGVPVGTIVGGVMGGLAVLLCLAGVFIFIRHRRLKGEFSVPHGSKYTTPTRFPFYYRGERHRRTVVSPGAMIQTEPRIIFTQEVALGDTDIKRATKGSLVKAKTGK</sequence>
<evidence type="ECO:0000256" key="2">
    <source>
        <dbReference type="SAM" id="Phobius"/>
    </source>
</evidence>
<organism evidence="3 4">
    <name type="scientific">Leucocoprinus leucothites</name>
    <dbReference type="NCBI Taxonomy" id="201217"/>
    <lineage>
        <taxon>Eukaryota</taxon>
        <taxon>Fungi</taxon>
        <taxon>Dikarya</taxon>
        <taxon>Basidiomycota</taxon>
        <taxon>Agaricomycotina</taxon>
        <taxon>Agaricomycetes</taxon>
        <taxon>Agaricomycetidae</taxon>
        <taxon>Agaricales</taxon>
        <taxon>Agaricineae</taxon>
        <taxon>Agaricaceae</taxon>
        <taxon>Leucocoprinus</taxon>
    </lineage>
</organism>
<dbReference type="Gene3D" id="2.60.120.260">
    <property type="entry name" value="Galactose-binding domain-like"/>
    <property type="match status" value="2"/>
</dbReference>
<dbReference type="OrthoDB" id="3052647at2759"/>
<name>A0A8H5CMU6_9AGAR</name>
<keyword evidence="2" id="KW-0472">Membrane</keyword>
<dbReference type="CDD" id="cd12087">
    <property type="entry name" value="TM_EGFR-like"/>
    <property type="match status" value="1"/>
</dbReference>
<keyword evidence="2" id="KW-0812">Transmembrane</keyword>
<protein>
    <submittedName>
        <fullName evidence="3">Uncharacterized protein</fullName>
    </submittedName>
</protein>
<dbReference type="Proteomes" id="UP000559027">
    <property type="component" value="Unassembled WGS sequence"/>
</dbReference>